<proteinExistence type="predicted"/>
<dbReference type="InterPro" id="IPR051015">
    <property type="entry name" value="EvgA-like"/>
</dbReference>
<dbReference type="GO" id="GO:0003677">
    <property type="term" value="F:DNA binding"/>
    <property type="evidence" value="ECO:0007669"/>
    <property type="project" value="UniProtKB-KW"/>
</dbReference>
<keyword evidence="7" id="KW-1185">Reference proteome</keyword>
<dbReference type="PROSITE" id="PS50110">
    <property type="entry name" value="RESPONSE_REGULATORY"/>
    <property type="match status" value="1"/>
</dbReference>
<evidence type="ECO:0000256" key="2">
    <source>
        <dbReference type="ARBA" id="ARBA00023125"/>
    </source>
</evidence>
<evidence type="ECO:0000256" key="1">
    <source>
        <dbReference type="ARBA" id="ARBA00022553"/>
    </source>
</evidence>
<dbReference type="Gene3D" id="3.40.50.2300">
    <property type="match status" value="1"/>
</dbReference>
<dbReference type="Pfam" id="PF00196">
    <property type="entry name" value="GerE"/>
    <property type="match status" value="1"/>
</dbReference>
<evidence type="ECO:0000256" key="3">
    <source>
        <dbReference type="PROSITE-ProRule" id="PRU00169"/>
    </source>
</evidence>
<dbReference type="InterPro" id="IPR016032">
    <property type="entry name" value="Sig_transdc_resp-reg_C-effctor"/>
</dbReference>
<dbReference type="SMART" id="SM00448">
    <property type="entry name" value="REC"/>
    <property type="match status" value="1"/>
</dbReference>
<reference evidence="6 7" key="1">
    <citation type="submission" date="2019-06" db="EMBL/GenBank/DDBJ databases">
        <title>Lysobacter alkalisoli sp. nov. isolated from saline-alkali soil.</title>
        <authorList>
            <person name="Sun J.-Q."/>
            <person name="Xu L."/>
        </authorList>
    </citation>
    <scope>NUCLEOTIDE SEQUENCE [LARGE SCALE GENOMIC DNA]</scope>
    <source>
        <strain evidence="6 7">SJ-36</strain>
    </source>
</reference>
<dbReference type="CDD" id="cd06170">
    <property type="entry name" value="LuxR_C_like"/>
    <property type="match status" value="1"/>
</dbReference>
<accession>A0A514BX32</accession>
<dbReference type="InterPro" id="IPR000792">
    <property type="entry name" value="Tscrpt_reg_LuxR_C"/>
</dbReference>
<protein>
    <submittedName>
        <fullName evidence="6">Response regulator transcription factor</fullName>
    </submittedName>
</protein>
<dbReference type="GO" id="GO:0006355">
    <property type="term" value="P:regulation of DNA-templated transcription"/>
    <property type="evidence" value="ECO:0007669"/>
    <property type="project" value="InterPro"/>
</dbReference>
<dbReference type="KEGG" id="lyj:FKV23_16690"/>
<evidence type="ECO:0000259" key="4">
    <source>
        <dbReference type="PROSITE" id="PS50043"/>
    </source>
</evidence>
<dbReference type="SMART" id="SM00421">
    <property type="entry name" value="HTH_LUXR"/>
    <property type="match status" value="1"/>
</dbReference>
<dbReference type="EMBL" id="CP041242">
    <property type="protein sequence ID" value="QDH71549.1"/>
    <property type="molecule type" value="Genomic_DNA"/>
</dbReference>
<gene>
    <name evidence="6" type="ORF">FKV23_16690</name>
</gene>
<feature type="domain" description="HTH luxR-type" evidence="4">
    <location>
        <begin position="148"/>
        <end position="213"/>
    </location>
</feature>
<dbReference type="PROSITE" id="PS00622">
    <property type="entry name" value="HTH_LUXR_1"/>
    <property type="match status" value="1"/>
</dbReference>
<evidence type="ECO:0000259" key="5">
    <source>
        <dbReference type="PROSITE" id="PS50110"/>
    </source>
</evidence>
<dbReference type="PANTHER" id="PTHR45566">
    <property type="entry name" value="HTH-TYPE TRANSCRIPTIONAL REGULATOR YHJB-RELATED"/>
    <property type="match status" value="1"/>
</dbReference>
<feature type="modified residue" description="4-aspartylphosphate" evidence="3">
    <location>
        <position position="60"/>
    </location>
</feature>
<dbReference type="RefSeq" id="WP_141624881.1">
    <property type="nucleotide sequence ID" value="NZ_CP041242.1"/>
</dbReference>
<evidence type="ECO:0000313" key="6">
    <source>
        <dbReference type="EMBL" id="QDH71549.1"/>
    </source>
</evidence>
<dbReference type="Pfam" id="PF00072">
    <property type="entry name" value="Response_reg"/>
    <property type="match status" value="1"/>
</dbReference>
<dbReference type="PROSITE" id="PS50043">
    <property type="entry name" value="HTH_LUXR_2"/>
    <property type="match status" value="1"/>
</dbReference>
<keyword evidence="1 3" id="KW-0597">Phosphoprotein</keyword>
<keyword evidence="2" id="KW-0238">DNA-binding</keyword>
<feature type="domain" description="Response regulatory" evidence="5">
    <location>
        <begin position="8"/>
        <end position="125"/>
    </location>
</feature>
<dbReference type="OrthoDB" id="9814495at2"/>
<dbReference type="AlphaFoldDB" id="A0A514BX32"/>
<evidence type="ECO:0000313" key="7">
    <source>
        <dbReference type="Proteomes" id="UP000317199"/>
    </source>
</evidence>
<dbReference type="GO" id="GO:0000160">
    <property type="term" value="P:phosphorelay signal transduction system"/>
    <property type="evidence" value="ECO:0007669"/>
    <property type="project" value="InterPro"/>
</dbReference>
<dbReference type="PANTHER" id="PTHR45566:SF1">
    <property type="entry name" value="HTH-TYPE TRANSCRIPTIONAL REGULATOR YHJB-RELATED"/>
    <property type="match status" value="1"/>
</dbReference>
<name>A0A514BX32_9GAMM</name>
<dbReference type="InterPro" id="IPR001789">
    <property type="entry name" value="Sig_transdc_resp-reg_receiver"/>
</dbReference>
<dbReference type="InterPro" id="IPR058245">
    <property type="entry name" value="NreC/VraR/RcsB-like_REC"/>
</dbReference>
<dbReference type="Proteomes" id="UP000317199">
    <property type="component" value="Chromosome"/>
</dbReference>
<dbReference type="SUPFAM" id="SSF46894">
    <property type="entry name" value="C-terminal effector domain of the bipartite response regulators"/>
    <property type="match status" value="1"/>
</dbReference>
<dbReference type="CDD" id="cd17535">
    <property type="entry name" value="REC_NarL-like"/>
    <property type="match status" value="1"/>
</dbReference>
<dbReference type="SUPFAM" id="SSF52172">
    <property type="entry name" value="CheY-like"/>
    <property type="match status" value="1"/>
</dbReference>
<dbReference type="PRINTS" id="PR00038">
    <property type="entry name" value="HTHLUXR"/>
</dbReference>
<sequence>MSSPPPATVIVADDHPLFREALRGAVARVLPDARLCEADGVESLYTLVESEPDADLLLLDLNMPGAQGFSALVHLRALHPQLPIVVVSAREEPVVMRRALDHGAVGFIPKSADAATLGSAITAVLAGDRWAPPAALSAPAADDAEHDAARRVRELTPQQFRVLQMLGAGLLNKQIAYDLGVSEATIKAHVTAILRKLGASNRTQAVLIAGRLAVDPGAIVPPPEETD</sequence>
<dbReference type="InterPro" id="IPR011006">
    <property type="entry name" value="CheY-like_superfamily"/>
</dbReference>
<organism evidence="6 7">
    <name type="scientific">Marilutibacter alkalisoli</name>
    <dbReference type="NCBI Taxonomy" id="2591633"/>
    <lineage>
        <taxon>Bacteria</taxon>
        <taxon>Pseudomonadati</taxon>
        <taxon>Pseudomonadota</taxon>
        <taxon>Gammaproteobacteria</taxon>
        <taxon>Lysobacterales</taxon>
        <taxon>Lysobacteraceae</taxon>
        <taxon>Marilutibacter</taxon>
    </lineage>
</organism>